<evidence type="ECO:0000259" key="2">
    <source>
        <dbReference type="Pfam" id="PF00501"/>
    </source>
</evidence>
<dbReference type="PANTHER" id="PTHR43352:SF1">
    <property type="entry name" value="ANTHRANILATE--COA LIGASE"/>
    <property type="match status" value="1"/>
</dbReference>
<dbReference type="AlphaFoldDB" id="A0A381YDK0"/>
<dbReference type="Gene3D" id="3.30.300.30">
    <property type="match status" value="1"/>
</dbReference>
<reference evidence="4" key="1">
    <citation type="submission" date="2018-05" db="EMBL/GenBank/DDBJ databases">
        <authorList>
            <person name="Lanie J.A."/>
            <person name="Ng W.-L."/>
            <person name="Kazmierczak K.M."/>
            <person name="Andrzejewski T.M."/>
            <person name="Davidsen T.M."/>
            <person name="Wayne K.J."/>
            <person name="Tettelin H."/>
            <person name="Glass J.I."/>
            <person name="Rusch D."/>
            <person name="Podicherti R."/>
            <person name="Tsui H.-C.T."/>
            <person name="Winkler M.E."/>
        </authorList>
    </citation>
    <scope>NUCLEOTIDE SEQUENCE</scope>
</reference>
<dbReference type="InterPro" id="IPR011957">
    <property type="entry name" value="Benz_CoA_lig"/>
</dbReference>
<organism evidence="4">
    <name type="scientific">marine metagenome</name>
    <dbReference type="NCBI Taxonomy" id="408172"/>
    <lineage>
        <taxon>unclassified sequences</taxon>
        <taxon>metagenomes</taxon>
        <taxon>ecological metagenomes</taxon>
    </lineage>
</organism>
<dbReference type="InterPro" id="IPR042099">
    <property type="entry name" value="ANL_N_sf"/>
</dbReference>
<evidence type="ECO:0000256" key="1">
    <source>
        <dbReference type="ARBA" id="ARBA00022598"/>
    </source>
</evidence>
<dbReference type="InterPro" id="IPR045851">
    <property type="entry name" value="AMP-bd_C_sf"/>
</dbReference>
<dbReference type="GO" id="GO:0005524">
    <property type="term" value="F:ATP binding"/>
    <property type="evidence" value="ECO:0007669"/>
    <property type="project" value="InterPro"/>
</dbReference>
<dbReference type="NCBIfam" id="TIGR02262">
    <property type="entry name" value="benz_CoA_lig"/>
    <property type="match status" value="1"/>
</dbReference>
<dbReference type="PANTHER" id="PTHR43352">
    <property type="entry name" value="ACETYL-COA SYNTHETASE"/>
    <property type="match status" value="1"/>
</dbReference>
<dbReference type="GO" id="GO:0016878">
    <property type="term" value="F:acid-thiol ligase activity"/>
    <property type="evidence" value="ECO:0007669"/>
    <property type="project" value="TreeGrafter"/>
</dbReference>
<feature type="domain" description="AMP-binding enzyme C-terminal" evidence="3">
    <location>
        <begin position="460"/>
        <end position="536"/>
    </location>
</feature>
<evidence type="ECO:0008006" key="5">
    <source>
        <dbReference type="Google" id="ProtNLM"/>
    </source>
</evidence>
<accession>A0A381YDK0</accession>
<dbReference type="Gene3D" id="3.40.50.12780">
    <property type="entry name" value="N-terminal domain of ligase-like"/>
    <property type="match status" value="1"/>
</dbReference>
<dbReference type="EMBL" id="UINC01017860">
    <property type="protein sequence ID" value="SVA74507.1"/>
    <property type="molecule type" value="Genomic_DNA"/>
</dbReference>
<dbReference type="GO" id="GO:0044550">
    <property type="term" value="P:secondary metabolite biosynthetic process"/>
    <property type="evidence" value="ECO:0007669"/>
    <property type="project" value="TreeGrafter"/>
</dbReference>
<evidence type="ECO:0000313" key="4">
    <source>
        <dbReference type="EMBL" id="SVA74507.1"/>
    </source>
</evidence>
<gene>
    <name evidence="4" type="ORF">METZ01_LOCUS127361</name>
</gene>
<feature type="domain" description="AMP-dependent synthetase/ligase" evidence="2">
    <location>
        <begin position="31"/>
        <end position="410"/>
    </location>
</feature>
<protein>
    <recommendedName>
        <fullName evidence="5">AMP-dependent synthetase/ligase domain-containing protein</fullName>
    </recommendedName>
</protein>
<dbReference type="InterPro" id="IPR025110">
    <property type="entry name" value="AMP-bd_C"/>
</dbReference>
<dbReference type="Pfam" id="PF00501">
    <property type="entry name" value="AMP-binding"/>
    <property type="match status" value="1"/>
</dbReference>
<dbReference type="SUPFAM" id="SSF56801">
    <property type="entry name" value="Acetyl-CoA synthetase-like"/>
    <property type="match status" value="1"/>
</dbReference>
<evidence type="ECO:0000259" key="3">
    <source>
        <dbReference type="Pfam" id="PF13193"/>
    </source>
</evidence>
<sequence length="547" mass="59108">MSSPADEFAQYQSSYPQELNIAQRLADGALANGWGKRTAFHYRGARVSFAQVREDTGRFAGVLAGLEVAAEQRVLIALPDTPAFLASFLGTIWHGSVAVPINPYLPLDRYEFFLRDSRAVVAIVPPWLVCTVIEVSARLPALQHIVVFCDPGTPEGGTDDGDWKTPNLIGSSPRLYDAADLLEGAIASPPASTNCDEPAFWLYTSGSTGLPKGAIHLHHDIWVAADCWGQRTMGMSPNHVHLSASKLYFAYGLGNSLHCPMWSGGSAVLVHNRPTPSNMTEAIAANKVTHFYAVPSFYSAMMADDGFSAAIAAGLYSSLEVCVSAGEALPAPLCDRWMKATGVPVLDGIGSTELLHIFIANRPNDIRPGCTGRPILGYDARVVNEDGNDVAPDVVGDLWVCGDSACIGYWNRHEATKRALRGKWFVTGDKYRVDSEGYYWYAGRSDDMFKVHGQWVSPLKVESVLLEHEGVREVAVVAATDDRGLSCGLAFVVPVGLANESLALALLEHAAGNLSPYLVPATVKFVEELPKTATGKIQRYLLRDQTG</sequence>
<dbReference type="InterPro" id="IPR000873">
    <property type="entry name" value="AMP-dep_synth/lig_dom"/>
</dbReference>
<keyword evidence="1" id="KW-0436">Ligase</keyword>
<proteinExistence type="predicted"/>
<name>A0A381YDK0_9ZZZZ</name>
<dbReference type="GO" id="GO:0016405">
    <property type="term" value="F:CoA-ligase activity"/>
    <property type="evidence" value="ECO:0007669"/>
    <property type="project" value="InterPro"/>
</dbReference>
<dbReference type="Pfam" id="PF13193">
    <property type="entry name" value="AMP-binding_C"/>
    <property type="match status" value="1"/>
</dbReference>